<evidence type="ECO:0000313" key="10">
    <source>
        <dbReference type="Proteomes" id="UP000824005"/>
    </source>
</evidence>
<name>A0A9D1YTH8_9MICO</name>
<sequence length="323" mass="35428">MLFRLRTSPVARRIAGALFTLFGVSVAVFLMLRAIPGDQITAAYGVEAAALSEDQREALRSYYGLDQPLFLQYFTWLGAIFTGNLGYSMRSHQSVLDMTALSFPVTLELAVLSVLFALLIGIPVGMLSASRPNALRDWFGQGVGLAGLGIPSFLLATFLLGIAAQSWGFNPNGLGYARPWEDLWLNLQQMLLPSLVLGFAIAAPIMRTTRTAVLEVRSLDFVRTAKAKGVPASRLRWRHVLRNALVPVVTMTGMQFGFLLGGAVIVEQIFSLPGLGRQVLLAMNQQEYSVVQSTVLIIALLFVIVNLLTDLLYRKIDPRVRAE</sequence>
<comment type="caution">
    <text evidence="9">The sequence shown here is derived from an EMBL/GenBank/DDBJ whole genome shotgun (WGS) entry which is preliminary data.</text>
</comment>
<feature type="transmembrane region" description="Helical" evidence="7">
    <location>
        <begin position="14"/>
        <end position="32"/>
    </location>
</feature>
<evidence type="ECO:0000256" key="2">
    <source>
        <dbReference type="ARBA" id="ARBA00022448"/>
    </source>
</evidence>
<keyword evidence="2 7" id="KW-0813">Transport</keyword>
<dbReference type="PANTHER" id="PTHR43163">
    <property type="entry name" value="DIPEPTIDE TRANSPORT SYSTEM PERMEASE PROTEIN DPPB-RELATED"/>
    <property type="match status" value="1"/>
</dbReference>
<organism evidence="9 10">
    <name type="scientific">Candidatus Agrococcus pullicola</name>
    <dbReference type="NCBI Taxonomy" id="2838429"/>
    <lineage>
        <taxon>Bacteria</taxon>
        <taxon>Bacillati</taxon>
        <taxon>Actinomycetota</taxon>
        <taxon>Actinomycetes</taxon>
        <taxon>Micrococcales</taxon>
        <taxon>Microbacteriaceae</taxon>
        <taxon>Agrococcus</taxon>
    </lineage>
</organism>
<keyword evidence="5 7" id="KW-1133">Transmembrane helix</keyword>
<feature type="transmembrane region" description="Helical" evidence="7">
    <location>
        <begin position="290"/>
        <end position="313"/>
    </location>
</feature>
<feature type="transmembrane region" description="Helical" evidence="7">
    <location>
        <begin position="69"/>
        <end position="89"/>
    </location>
</feature>
<dbReference type="CDD" id="cd06261">
    <property type="entry name" value="TM_PBP2"/>
    <property type="match status" value="1"/>
</dbReference>
<dbReference type="InterPro" id="IPR045621">
    <property type="entry name" value="BPD_transp_1_N"/>
</dbReference>
<dbReference type="PROSITE" id="PS50928">
    <property type="entry name" value="ABC_TM1"/>
    <property type="match status" value="1"/>
</dbReference>
<reference evidence="9" key="2">
    <citation type="submission" date="2021-04" db="EMBL/GenBank/DDBJ databases">
        <authorList>
            <person name="Gilroy R."/>
        </authorList>
    </citation>
    <scope>NUCLEOTIDE SEQUENCE</scope>
    <source>
        <strain evidence="9">ChiGjej1B1-98</strain>
    </source>
</reference>
<evidence type="ECO:0000259" key="8">
    <source>
        <dbReference type="PROSITE" id="PS50928"/>
    </source>
</evidence>
<dbReference type="InterPro" id="IPR000515">
    <property type="entry name" value="MetI-like"/>
</dbReference>
<evidence type="ECO:0000256" key="6">
    <source>
        <dbReference type="ARBA" id="ARBA00023136"/>
    </source>
</evidence>
<feature type="transmembrane region" description="Helical" evidence="7">
    <location>
        <begin position="109"/>
        <end position="130"/>
    </location>
</feature>
<feature type="transmembrane region" description="Helical" evidence="7">
    <location>
        <begin position="142"/>
        <end position="163"/>
    </location>
</feature>
<evidence type="ECO:0000256" key="4">
    <source>
        <dbReference type="ARBA" id="ARBA00022692"/>
    </source>
</evidence>
<dbReference type="Pfam" id="PF19300">
    <property type="entry name" value="BPD_transp_1_N"/>
    <property type="match status" value="1"/>
</dbReference>
<evidence type="ECO:0000256" key="3">
    <source>
        <dbReference type="ARBA" id="ARBA00022475"/>
    </source>
</evidence>
<dbReference type="GO" id="GO:0071916">
    <property type="term" value="F:dipeptide transmembrane transporter activity"/>
    <property type="evidence" value="ECO:0007669"/>
    <property type="project" value="TreeGrafter"/>
</dbReference>
<evidence type="ECO:0000313" key="9">
    <source>
        <dbReference type="EMBL" id="HIY65544.1"/>
    </source>
</evidence>
<dbReference type="AlphaFoldDB" id="A0A9D1YTH8"/>
<evidence type="ECO:0000256" key="1">
    <source>
        <dbReference type="ARBA" id="ARBA00004651"/>
    </source>
</evidence>
<evidence type="ECO:0000256" key="7">
    <source>
        <dbReference type="RuleBase" id="RU363032"/>
    </source>
</evidence>
<dbReference type="Proteomes" id="UP000824005">
    <property type="component" value="Unassembled WGS sequence"/>
</dbReference>
<dbReference type="EMBL" id="DXDC01000133">
    <property type="protein sequence ID" value="HIY65544.1"/>
    <property type="molecule type" value="Genomic_DNA"/>
</dbReference>
<reference evidence="9" key="1">
    <citation type="journal article" date="2021" name="PeerJ">
        <title>Extensive microbial diversity within the chicken gut microbiome revealed by metagenomics and culture.</title>
        <authorList>
            <person name="Gilroy R."/>
            <person name="Ravi A."/>
            <person name="Getino M."/>
            <person name="Pursley I."/>
            <person name="Horton D.L."/>
            <person name="Alikhan N.F."/>
            <person name="Baker D."/>
            <person name="Gharbi K."/>
            <person name="Hall N."/>
            <person name="Watson M."/>
            <person name="Adriaenssens E.M."/>
            <person name="Foster-Nyarko E."/>
            <person name="Jarju S."/>
            <person name="Secka A."/>
            <person name="Antonio M."/>
            <person name="Oren A."/>
            <person name="Chaudhuri R.R."/>
            <person name="La Ragione R."/>
            <person name="Hildebrand F."/>
            <person name="Pallen M.J."/>
        </authorList>
    </citation>
    <scope>NUCLEOTIDE SEQUENCE</scope>
    <source>
        <strain evidence="9">ChiGjej1B1-98</strain>
    </source>
</reference>
<dbReference type="PANTHER" id="PTHR43163:SF6">
    <property type="entry name" value="DIPEPTIDE TRANSPORT SYSTEM PERMEASE PROTEIN DPPB-RELATED"/>
    <property type="match status" value="1"/>
</dbReference>
<dbReference type="SUPFAM" id="SSF161098">
    <property type="entry name" value="MetI-like"/>
    <property type="match status" value="1"/>
</dbReference>
<protein>
    <submittedName>
        <fullName evidence="9">ABC transporter permease</fullName>
    </submittedName>
</protein>
<accession>A0A9D1YTH8</accession>
<keyword evidence="4 7" id="KW-0812">Transmembrane</keyword>
<proteinExistence type="inferred from homology"/>
<gene>
    <name evidence="9" type="ORF">H9830_04635</name>
</gene>
<comment type="subcellular location">
    <subcellularLocation>
        <location evidence="1 7">Cell membrane</location>
        <topology evidence="1 7">Multi-pass membrane protein</topology>
    </subcellularLocation>
</comment>
<dbReference type="GO" id="GO:0005886">
    <property type="term" value="C:plasma membrane"/>
    <property type="evidence" value="ECO:0007669"/>
    <property type="project" value="UniProtKB-SubCell"/>
</dbReference>
<keyword evidence="6 7" id="KW-0472">Membrane</keyword>
<dbReference type="InterPro" id="IPR035906">
    <property type="entry name" value="MetI-like_sf"/>
</dbReference>
<feature type="domain" description="ABC transmembrane type-1" evidence="8">
    <location>
        <begin position="103"/>
        <end position="309"/>
    </location>
</feature>
<evidence type="ECO:0000256" key="5">
    <source>
        <dbReference type="ARBA" id="ARBA00022989"/>
    </source>
</evidence>
<feature type="transmembrane region" description="Helical" evidence="7">
    <location>
        <begin position="244"/>
        <end position="270"/>
    </location>
</feature>
<keyword evidence="3" id="KW-1003">Cell membrane</keyword>
<comment type="similarity">
    <text evidence="7">Belongs to the binding-protein-dependent transport system permease family.</text>
</comment>
<dbReference type="Gene3D" id="1.10.3720.10">
    <property type="entry name" value="MetI-like"/>
    <property type="match status" value="1"/>
</dbReference>
<dbReference type="Pfam" id="PF00528">
    <property type="entry name" value="BPD_transp_1"/>
    <property type="match status" value="1"/>
</dbReference>